<evidence type="ECO:0000256" key="2">
    <source>
        <dbReference type="ARBA" id="ARBA00011971"/>
    </source>
</evidence>
<dbReference type="EC" id="2.4.2.10" evidence="2 7"/>
<evidence type="ECO:0000259" key="8">
    <source>
        <dbReference type="Pfam" id="PF00156"/>
    </source>
</evidence>
<dbReference type="UniPathway" id="UPA00070">
    <property type="reaction ID" value="UER00119"/>
</dbReference>
<protein>
    <recommendedName>
        <fullName evidence="2 7">Orotate phosphoribosyltransferase</fullName>
        <shortName evidence="7">OPRT</shortName>
        <shortName evidence="7">OPRTase</shortName>
        <ecNumber evidence="2 7">2.4.2.10</ecNumber>
    </recommendedName>
</protein>
<dbReference type="AlphaFoldDB" id="A0A858PYB5"/>
<dbReference type="NCBIfam" id="TIGR01367">
    <property type="entry name" value="pyrE_Therm"/>
    <property type="match status" value="1"/>
</dbReference>
<dbReference type="GO" id="GO:0004588">
    <property type="term" value="F:orotate phosphoribosyltransferase activity"/>
    <property type="evidence" value="ECO:0007669"/>
    <property type="project" value="UniProtKB-UniRule"/>
</dbReference>
<dbReference type="CDD" id="cd06223">
    <property type="entry name" value="PRTases_typeI"/>
    <property type="match status" value="1"/>
</dbReference>
<dbReference type="PANTHER" id="PTHR19278">
    <property type="entry name" value="OROTATE PHOSPHORIBOSYLTRANSFERASE"/>
    <property type="match status" value="1"/>
</dbReference>
<accession>A0A858PYB5</accession>
<evidence type="ECO:0000256" key="3">
    <source>
        <dbReference type="ARBA" id="ARBA00022676"/>
    </source>
</evidence>
<dbReference type="Gene3D" id="3.40.50.2020">
    <property type="match status" value="1"/>
</dbReference>
<dbReference type="InterPro" id="IPR023031">
    <property type="entry name" value="OPRT"/>
</dbReference>
<feature type="binding site" evidence="7">
    <location>
        <position position="137"/>
    </location>
    <ligand>
        <name>orotate</name>
        <dbReference type="ChEBI" id="CHEBI:30839"/>
    </ligand>
</feature>
<dbReference type="InterPro" id="IPR000836">
    <property type="entry name" value="PRTase_dom"/>
</dbReference>
<reference evidence="9 10" key="1">
    <citation type="journal article" date="2020" name="Pathogens">
        <title>First Whole Genome Sequence of Anaplasma platys, an Obligate Intracellular Rickettsial Pathogen of Dogs.</title>
        <authorList>
            <person name="Llanes A."/>
            <person name="Rajeev S."/>
        </authorList>
    </citation>
    <scope>NUCLEOTIDE SEQUENCE [LARGE SCALE GENOMIC DNA]</scope>
    <source>
        <strain evidence="9 10">S3</strain>
    </source>
</reference>
<dbReference type="GO" id="GO:0000287">
    <property type="term" value="F:magnesium ion binding"/>
    <property type="evidence" value="ECO:0007669"/>
    <property type="project" value="UniProtKB-UniRule"/>
</dbReference>
<keyword evidence="4 7" id="KW-0808">Transferase</keyword>
<feature type="binding site" evidence="7">
    <location>
        <position position="165"/>
    </location>
    <ligand>
        <name>orotate</name>
        <dbReference type="ChEBI" id="CHEBI:30839"/>
    </ligand>
</feature>
<evidence type="ECO:0000313" key="9">
    <source>
        <dbReference type="EMBL" id="QJC27567.1"/>
    </source>
</evidence>
<comment type="similarity">
    <text evidence="7">Belongs to the purine/pyrimidine phosphoribosyltransferase family. PyrE subfamily.</text>
</comment>
<dbReference type="GO" id="GO:0019856">
    <property type="term" value="P:pyrimidine nucleobase biosynthetic process"/>
    <property type="evidence" value="ECO:0007669"/>
    <property type="project" value="InterPro"/>
</dbReference>
<evidence type="ECO:0000256" key="5">
    <source>
        <dbReference type="ARBA" id="ARBA00022842"/>
    </source>
</evidence>
<dbReference type="PANTHER" id="PTHR19278:SF9">
    <property type="entry name" value="URIDINE 5'-MONOPHOSPHATE SYNTHASE"/>
    <property type="match status" value="1"/>
</dbReference>
<feature type="binding site" description="in other chain" evidence="7">
    <location>
        <begin position="133"/>
        <end position="141"/>
    </location>
    <ligand>
        <name>5-phospho-alpha-D-ribose 1-diphosphate</name>
        <dbReference type="ChEBI" id="CHEBI:58017"/>
        <note>ligand shared between dimeric partners</note>
    </ligand>
</feature>
<evidence type="ECO:0000256" key="6">
    <source>
        <dbReference type="ARBA" id="ARBA00022975"/>
    </source>
</evidence>
<dbReference type="InterPro" id="IPR029057">
    <property type="entry name" value="PRTase-like"/>
</dbReference>
<evidence type="ECO:0000256" key="4">
    <source>
        <dbReference type="ARBA" id="ARBA00022679"/>
    </source>
</evidence>
<name>A0A858PYB5_9RICK</name>
<organism evidence="9 10">
    <name type="scientific">Anaplasma platys</name>
    <dbReference type="NCBI Taxonomy" id="949"/>
    <lineage>
        <taxon>Bacteria</taxon>
        <taxon>Pseudomonadati</taxon>
        <taxon>Pseudomonadota</taxon>
        <taxon>Alphaproteobacteria</taxon>
        <taxon>Rickettsiales</taxon>
        <taxon>Anaplasmataceae</taxon>
        <taxon>Anaplasma</taxon>
    </lineage>
</organism>
<dbReference type="GO" id="GO:0044205">
    <property type="term" value="P:'de novo' UMP biosynthetic process"/>
    <property type="evidence" value="ECO:0007669"/>
    <property type="project" value="UniProtKB-UniRule"/>
</dbReference>
<gene>
    <name evidence="7" type="primary">pyrE</name>
    <name evidence="9" type="ORF">ANPL_02541</name>
</gene>
<dbReference type="Proteomes" id="UP000500930">
    <property type="component" value="Chromosome"/>
</dbReference>
<comment type="subunit">
    <text evidence="7">Homodimer.</text>
</comment>
<dbReference type="KEGG" id="aplt:ANPL_02541"/>
<comment type="cofactor">
    <cofactor evidence="7">
        <name>Mg(2+)</name>
        <dbReference type="ChEBI" id="CHEBI:18420"/>
    </cofactor>
</comment>
<keyword evidence="10" id="KW-1185">Reference proteome</keyword>
<dbReference type="EMBL" id="CP046391">
    <property type="protein sequence ID" value="QJC27567.1"/>
    <property type="molecule type" value="Genomic_DNA"/>
</dbReference>
<proteinExistence type="inferred from homology"/>
<keyword evidence="5 7" id="KW-0460">Magnesium</keyword>
<comment type="function">
    <text evidence="7">Catalyzes the transfer of a ribosyl phosphate group from 5-phosphoribose 1-diphosphate to orotate, leading to the formation of orotidine monophosphate (OMP).</text>
</comment>
<dbReference type="InterPro" id="IPR006273">
    <property type="entry name" value="Orotate_PRibTrfase_bac"/>
</dbReference>
<sequence length="216" mass="23735">MGKVVFMHEFQVGSELETEILSTLLERGAILRGHFLLSSGLHSDTYIQCAKLHEVPAVCEKICGKLLDKVRDHYAYLLDADVVAAPAVGGICFGYEVARQLNVNFVFFERVEGSFALRRGHGVVPASRVLIVEDVITTGKSSLEVYNAIRGIGGEVVGEVSIIRRSHNAQLPFPVVSLLSLDIKNYPENEVPASLAQIPVTEPGSRFFSKPWDKRA</sequence>
<keyword evidence="3 7" id="KW-0328">Glycosyltransferase</keyword>
<evidence type="ECO:0000313" key="10">
    <source>
        <dbReference type="Proteomes" id="UP000500930"/>
    </source>
</evidence>
<dbReference type="SUPFAM" id="SSF53271">
    <property type="entry name" value="PRTase-like"/>
    <property type="match status" value="1"/>
</dbReference>
<comment type="pathway">
    <text evidence="1 7">Pyrimidine metabolism; UMP biosynthesis via de novo pathway; UMP from orotate: step 1/2.</text>
</comment>
<comment type="caution">
    <text evidence="7">Lacks conserved residue(s) required for the propagation of feature annotation.</text>
</comment>
<evidence type="ECO:0000256" key="7">
    <source>
        <dbReference type="HAMAP-Rule" id="MF_01208"/>
    </source>
</evidence>
<feature type="domain" description="Phosphoribosyltransferase" evidence="8">
    <location>
        <begin position="60"/>
        <end position="182"/>
    </location>
</feature>
<evidence type="ECO:0000256" key="1">
    <source>
        <dbReference type="ARBA" id="ARBA00004889"/>
    </source>
</evidence>
<dbReference type="HAMAP" id="MF_01208">
    <property type="entry name" value="PyrE"/>
    <property type="match status" value="1"/>
</dbReference>
<dbReference type="Pfam" id="PF00156">
    <property type="entry name" value="Pribosyltran"/>
    <property type="match status" value="1"/>
</dbReference>
<feature type="binding site" evidence="7">
    <location>
        <position position="110"/>
    </location>
    <ligand>
        <name>5-phospho-alpha-D-ribose 1-diphosphate</name>
        <dbReference type="ChEBI" id="CHEBI:58017"/>
        <note>ligand shared between dimeric partners</note>
    </ligand>
</feature>
<keyword evidence="6 7" id="KW-0665">Pyrimidine biosynthesis</keyword>
<comment type="catalytic activity">
    <reaction evidence="7">
        <text>orotidine 5'-phosphate + diphosphate = orotate + 5-phospho-alpha-D-ribose 1-diphosphate</text>
        <dbReference type="Rhea" id="RHEA:10380"/>
        <dbReference type="ChEBI" id="CHEBI:30839"/>
        <dbReference type="ChEBI" id="CHEBI:33019"/>
        <dbReference type="ChEBI" id="CHEBI:57538"/>
        <dbReference type="ChEBI" id="CHEBI:58017"/>
        <dbReference type="EC" id="2.4.2.10"/>
    </reaction>
</comment>